<reference evidence="1 2" key="1">
    <citation type="journal article" date="2020" name="Nature">
        <title>Six reference-quality genomes reveal evolution of bat adaptations.</title>
        <authorList>
            <person name="Jebb D."/>
            <person name="Huang Z."/>
            <person name="Pippel M."/>
            <person name="Hughes G.M."/>
            <person name="Lavrichenko K."/>
            <person name="Devanna P."/>
            <person name="Winkler S."/>
            <person name="Jermiin L.S."/>
            <person name="Skirmuntt E.C."/>
            <person name="Katzourakis A."/>
            <person name="Burkitt-Gray L."/>
            <person name="Ray D.A."/>
            <person name="Sullivan K.A.M."/>
            <person name="Roscito J.G."/>
            <person name="Kirilenko B.M."/>
            <person name="Davalos L.M."/>
            <person name="Corthals A.P."/>
            <person name="Power M.L."/>
            <person name="Jones G."/>
            <person name="Ransome R.D."/>
            <person name="Dechmann D.K.N."/>
            <person name="Locatelli A.G."/>
            <person name="Puechmaille S.J."/>
            <person name="Fedrigo O."/>
            <person name="Jarvis E.D."/>
            <person name="Hiller M."/>
            <person name="Vernes S.C."/>
            <person name="Myers E.W."/>
            <person name="Teeling E.C."/>
        </authorList>
    </citation>
    <scope>NUCLEOTIDE SEQUENCE [LARGE SCALE GENOMIC DNA]</scope>
    <source>
        <strain evidence="1">MPipKuh1</strain>
        <tissue evidence="1">Flight muscle</tissue>
    </source>
</reference>
<proteinExistence type="predicted"/>
<dbReference type="AlphaFoldDB" id="A0A7J8A7Q6"/>
<sequence>MPECRVRVHLECLSCNGDPESWGSKAASMEIRPSEQQQKKYSQEQEKNIIVWGQLCNMTKRKAQLLKPWLPISSERRMVFQLEKNMIVRKCYHLTSSPQFQPNSACDFSAVNVTEEGEIEWR</sequence>
<dbReference type="EMBL" id="JACAGB010000002">
    <property type="protein sequence ID" value="KAF6382464.1"/>
    <property type="molecule type" value="Genomic_DNA"/>
</dbReference>
<organism evidence="1 2">
    <name type="scientific">Pipistrellus kuhlii</name>
    <name type="common">Kuhl's pipistrelle</name>
    <dbReference type="NCBI Taxonomy" id="59472"/>
    <lineage>
        <taxon>Eukaryota</taxon>
        <taxon>Metazoa</taxon>
        <taxon>Chordata</taxon>
        <taxon>Craniata</taxon>
        <taxon>Vertebrata</taxon>
        <taxon>Euteleostomi</taxon>
        <taxon>Mammalia</taxon>
        <taxon>Eutheria</taxon>
        <taxon>Laurasiatheria</taxon>
        <taxon>Chiroptera</taxon>
        <taxon>Yangochiroptera</taxon>
        <taxon>Vespertilionidae</taxon>
        <taxon>Pipistrellus</taxon>
    </lineage>
</organism>
<accession>A0A7J8A7Q6</accession>
<evidence type="ECO:0000313" key="2">
    <source>
        <dbReference type="Proteomes" id="UP000558488"/>
    </source>
</evidence>
<dbReference type="Proteomes" id="UP000558488">
    <property type="component" value="Unassembled WGS sequence"/>
</dbReference>
<comment type="caution">
    <text evidence="1">The sequence shown here is derived from an EMBL/GenBank/DDBJ whole genome shotgun (WGS) entry which is preliminary data.</text>
</comment>
<evidence type="ECO:0000313" key="1">
    <source>
        <dbReference type="EMBL" id="KAF6382464.1"/>
    </source>
</evidence>
<gene>
    <name evidence="1" type="ORF">mPipKuh1_008841</name>
</gene>
<protein>
    <submittedName>
        <fullName evidence="1">Uncharacterized protein</fullName>
    </submittedName>
</protein>
<name>A0A7J8A7Q6_PIPKU</name>
<keyword evidence="2" id="KW-1185">Reference proteome</keyword>